<evidence type="ECO:0000313" key="2">
    <source>
        <dbReference type="Proteomes" id="UP001062846"/>
    </source>
</evidence>
<accession>A0ACC0L295</accession>
<protein>
    <submittedName>
        <fullName evidence="1">Uncharacterized protein</fullName>
    </submittedName>
</protein>
<gene>
    <name evidence="1" type="ORF">RHMOL_Rhmol13G0028100</name>
</gene>
<dbReference type="EMBL" id="CM046400">
    <property type="protein sequence ID" value="KAI8522843.1"/>
    <property type="molecule type" value="Genomic_DNA"/>
</dbReference>
<keyword evidence="2" id="KW-1185">Reference proteome</keyword>
<evidence type="ECO:0000313" key="1">
    <source>
        <dbReference type="EMBL" id="KAI8522843.1"/>
    </source>
</evidence>
<dbReference type="Proteomes" id="UP001062846">
    <property type="component" value="Chromosome 13"/>
</dbReference>
<organism evidence="1 2">
    <name type="scientific">Rhododendron molle</name>
    <name type="common">Chinese azalea</name>
    <name type="synonym">Azalea mollis</name>
    <dbReference type="NCBI Taxonomy" id="49168"/>
    <lineage>
        <taxon>Eukaryota</taxon>
        <taxon>Viridiplantae</taxon>
        <taxon>Streptophyta</taxon>
        <taxon>Embryophyta</taxon>
        <taxon>Tracheophyta</taxon>
        <taxon>Spermatophyta</taxon>
        <taxon>Magnoliopsida</taxon>
        <taxon>eudicotyledons</taxon>
        <taxon>Gunneridae</taxon>
        <taxon>Pentapetalae</taxon>
        <taxon>asterids</taxon>
        <taxon>Ericales</taxon>
        <taxon>Ericaceae</taxon>
        <taxon>Ericoideae</taxon>
        <taxon>Rhodoreae</taxon>
        <taxon>Rhododendron</taxon>
    </lineage>
</organism>
<sequence length="370" mass="41370">MAATVHRSIWDGVTELTKSAQERGGDPSAWAIQLSSALNSAGVSLPSTELANLLVSHICWSNNVPIAWKFLENALTMKIVPPLHVLALLSVSVIPSRRFYPGAYRLYMELLKRHVFSFVSQINCPNYEKVMKSIDEILHLSQIFALPTSEPGLLVFGFVFSIVWQLLDASLDDEGLLELTAEKKSRWLTGTQEMEIDGNGNFDEKRTERQEGMLKLNTIMAVEIIGEFFKHKVTSRILYLARRNICSHWGYFIQHLRLLAANSSALTSSKDITPDALLQLTSDTRQVLSRKCKTSSQKQFHAVIASGSLASSASQCHGTSRSAFWLPFDLFMEDSMDGSQVATTSAVEVLTGTSHFMHFSNHHLEKKDFM</sequence>
<proteinExistence type="predicted"/>
<name>A0ACC0L295_RHOML</name>
<reference evidence="1" key="1">
    <citation type="submission" date="2022-02" db="EMBL/GenBank/DDBJ databases">
        <title>Plant Genome Project.</title>
        <authorList>
            <person name="Zhang R.-G."/>
        </authorList>
    </citation>
    <scope>NUCLEOTIDE SEQUENCE</scope>
    <source>
        <strain evidence="1">AT1</strain>
    </source>
</reference>
<comment type="caution">
    <text evidence="1">The sequence shown here is derived from an EMBL/GenBank/DDBJ whole genome shotgun (WGS) entry which is preliminary data.</text>
</comment>